<evidence type="ECO:0000313" key="2">
    <source>
        <dbReference type="EMBL" id="TMW56906.1"/>
    </source>
</evidence>
<comment type="caution">
    <text evidence="2">The sequence shown here is derived from an EMBL/GenBank/DDBJ whole genome shotgun (WGS) entry which is preliminary data.</text>
</comment>
<dbReference type="OrthoDB" id="79466at2759"/>
<keyword evidence="1" id="KW-0812">Transmembrane</keyword>
<dbReference type="AlphaFoldDB" id="A0A8K1C5P1"/>
<dbReference type="Proteomes" id="UP000794436">
    <property type="component" value="Unassembled WGS sequence"/>
</dbReference>
<feature type="transmembrane region" description="Helical" evidence="1">
    <location>
        <begin position="171"/>
        <end position="195"/>
    </location>
</feature>
<feature type="transmembrane region" description="Helical" evidence="1">
    <location>
        <begin position="126"/>
        <end position="159"/>
    </location>
</feature>
<accession>A0A8K1C5P1</accession>
<keyword evidence="1" id="KW-0472">Membrane</keyword>
<proteinExistence type="predicted"/>
<evidence type="ECO:0000313" key="3">
    <source>
        <dbReference type="Proteomes" id="UP000794436"/>
    </source>
</evidence>
<keyword evidence="3" id="KW-1185">Reference proteome</keyword>
<sequence length="237" mass="26322">MARQPPQQQRTVRFKEPMTPPRRAGFWGVTLQLLVFHILNFVLGLVGFVAVVVGFTLGIALVPLCCLGILAFRLAFVFLAFLAQIDVALFNFISPTDEHVYINVPGHNDLFAWDLRLAPNLSSGSFFIAIYFFAVKLVLVLLSFIALAITIGFPIAILVSDPTTQHKFFGSFWSFVLFLAISMFSLLVGSAFMTASASLSRTATRFFCCEKFSVTYEHVADADEPTYQAVEDDDVQV</sequence>
<feature type="transmembrane region" description="Helical" evidence="1">
    <location>
        <begin position="24"/>
        <end position="53"/>
    </location>
</feature>
<gene>
    <name evidence="2" type="ORF">Poli38472_002831</name>
</gene>
<organism evidence="2 3">
    <name type="scientific">Pythium oligandrum</name>
    <name type="common">Mycoparasitic fungus</name>
    <dbReference type="NCBI Taxonomy" id="41045"/>
    <lineage>
        <taxon>Eukaryota</taxon>
        <taxon>Sar</taxon>
        <taxon>Stramenopiles</taxon>
        <taxon>Oomycota</taxon>
        <taxon>Peronosporomycetes</taxon>
        <taxon>Pythiales</taxon>
        <taxon>Pythiaceae</taxon>
        <taxon>Pythium</taxon>
    </lineage>
</organism>
<evidence type="ECO:0000256" key="1">
    <source>
        <dbReference type="SAM" id="Phobius"/>
    </source>
</evidence>
<keyword evidence="1" id="KW-1133">Transmembrane helix</keyword>
<name>A0A8K1C5P1_PYTOL</name>
<dbReference type="EMBL" id="SPLM01000144">
    <property type="protein sequence ID" value="TMW56906.1"/>
    <property type="molecule type" value="Genomic_DNA"/>
</dbReference>
<feature type="transmembrane region" description="Helical" evidence="1">
    <location>
        <begin position="59"/>
        <end position="83"/>
    </location>
</feature>
<protein>
    <submittedName>
        <fullName evidence="2">Uncharacterized protein</fullName>
    </submittedName>
</protein>
<reference evidence="2" key="1">
    <citation type="submission" date="2019-03" db="EMBL/GenBank/DDBJ databases">
        <title>Long read genome sequence of the mycoparasitic Pythium oligandrum ATCC 38472 isolated from sugarbeet rhizosphere.</title>
        <authorList>
            <person name="Gaulin E."/>
        </authorList>
    </citation>
    <scope>NUCLEOTIDE SEQUENCE</scope>
    <source>
        <strain evidence="2">ATCC 38472_TT</strain>
    </source>
</reference>